<feature type="binding site" evidence="3">
    <location>
        <position position="131"/>
    </location>
    <ligand>
        <name>substrate</name>
    </ligand>
</feature>
<feature type="binding site" evidence="3">
    <location>
        <position position="100"/>
    </location>
    <ligand>
        <name>substrate</name>
    </ligand>
</feature>
<feature type="modified residue" description="N6-carboxylysine" evidence="5">
    <location>
        <position position="156"/>
    </location>
</feature>
<feature type="binding site" evidence="3">
    <location>
        <begin position="69"/>
        <end position="71"/>
    </location>
    <ligand>
        <name>substrate</name>
    </ligand>
</feature>
<dbReference type="PANTHER" id="PTHR11647:SF1">
    <property type="entry name" value="COLLAPSIN RESPONSE MEDIATOR PROTEIN"/>
    <property type="match status" value="1"/>
</dbReference>
<reference evidence="7 8" key="1">
    <citation type="submission" date="2018-02" db="EMBL/GenBank/DDBJ databases">
        <title>Complete genome sequencing of Faecalibacterium prausnitzii strains isolated from the human gut.</title>
        <authorList>
            <person name="Fitzgerald B.C."/>
            <person name="Shkoporov A.N."/>
            <person name="Ross P.R."/>
            <person name="Hill C."/>
        </authorList>
    </citation>
    <scope>NUCLEOTIDE SEQUENCE [LARGE SCALE GENOMIC DNA]</scope>
    <source>
        <strain evidence="7 8">APC942/31-1</strain>
    </source>
</reference>
<comment type="caution">
    <text evidence="7">The sequence shown here is derived from an EMBL/GenBank/DDBJ whole genome shotgun (WGS) entry which is preliminary data.</text>
</comment>
<protein>
    <recommendedName>
        <fullName evidence="1">Isoaspartyl dipeptidase</fullName>
        <ecNumber evidence="1">3.4.19.-</ecNumber>
    </recommendedName>
</protein>
<keyword evidence="1" id="KW-0482">Metalloprotease</keyword>
<name>A0A367FZJ7_9FIRM</name>
<dbReference type="InterPro" id="IPR010229">
    <property type="entry name" value="Pept_M38_dipep"/>
</dbReference>
<evidence type="ECO:0000256" key="2">
    <source>
        <dbReference type="PIRSR" id="PIRSR001238-1"/>
    </source>
</evidence>
<dbReference type="RefSeq" id="WP_114002206.1">
    <property type="nucleotide sequence ID" value="NZ_PSQG01000012.1"/>
</dbReference>
<dbReference type="InterPro" id="IPR011059">
    <property type="entry name" value="Metal-dep_hydrolase_composite"/>
</dbReference>
<feature type="binding site" evidence="3">
    <location>
        <position position="227"/>
    </location>
    <ligand>
        <name>substrate</name>
    </ligand>
</feature>
<feature type="binding site" evidence="4">
    <location>
        <position position="282"/>
    </location>
    <ligand>
        <name>Zn(2+)</name>
        <dbReference type="ChEBI" id="CHEBI:29105"/>
        <label>1</label>
        <note>catalytic</note>
    </ligand>
</feature>
<dbReference type="InterPro" id="IPR050378">
    <property type="entry name" value="Metallo-dep_Hydrolases_sf"/>
</dbReference>
<dbReference type="GO" id="GO:0016810">
    <property type="term" value="F:hydrolase activity, acting on carbon-nitrogen (but not peptide) bonds"/>
    <property type="evidence" value="ECO:0007669"/>
    <property type="project" value="InterPro"/>
</dbReference>
<feature type="binding site" description="via carbamate group" evidence="4">
    <location>
        <position position="156"/>
    </location>
    <ligand>
        <name>Zn(2+)</name>
        <dbReference type="ChEBI" id="CHEBI:29105"/>
        <label>2</label>
        <note>catalytic</note>
    </ligand>
</feature>
<dbReference type="Gene3D" id="3.20.20.140">
    <property type="entry name" value="Metal-dependent hydrolases"/>
    <property type="match status" value="1"/>
</dbReference>
<evidence type="ECO:0000256" key="5">
    <source>
        <dbReference type="PIRSR" id="PIRSR001238-50"/>
    </source>
</evidence>
<dbReference type="EC" id="3.4.19.-" evidence="1"/>
<organism evidence="7 8">
    <name type="scientific">Blautia obeum</name>
    <dbReference type="NCBI Taxonomy" id="40520"/>
    <lineage>
        <taxon>Bacteria</taxon>
        <taxon>Bacillati</taxon>
        <taxon>Bacillota</taxon>
        <taxon>Clostridia</taxon>
        <taxon>Lachnospirales</taxon>
        <taxon>Lachnospiraceae</taxon>
        <taxon>Blautia</taxon>
    </lineage>
</organism>
<feature type="binding site" evidence="4">
    <location>
        <position position="64"/>
    </location>
    <ligand>
        <name>Zn(2+)</name>
        <dbReference type="ChEBI" id="CHEBI:29105"/>
        <label>1</label>
        <note>catalytic</note>
    </ligand>
</feature>
<feature type="binding site" evidence="3">
    <location>
        <position position="163"/>
    </location>
    <ligand>
        <name>substrate</name>
    </ligand>
</feature>
<dbReference type="SUPFAM" id="SSF51338">
    <property type="entry name" value="Composite domain of metallo-dependent hydrolases"/>
    <property type="match status" value="1"/>
</dbReference>
<comment type="similarity">
    <text evidence="1">Belongs to the peptidase M38 family.</text>
</comment>
<feature type="binding site" evidence="4">
    <location>
        <position position="62"/>
    </location>
    <ligand>
        <name>Zn(2+)</name>
        <dbReference type="ChEBI" id="CHEBI:29105"/>
        <label>1</label>
        <note>catalytic</note>
    </ligand>
</feature>
<dbReference type="AlphaFoldDB" id="A0A367FZJ7"/>
<dbReference type="Pfam" id="PF01979">
    <property type="entry name" value="Amidohydro_1"/>
    <property type="match status" value="1"/>
</dbReference>
<evidence type="ECO:0000259" key="6">
    <source>
        <dbReference type="Pfam" id="PF01979"/>
    </source>
</evidence>
<dbReference type="Gene3D" id="2.30.40.10">
    <property type="entry name" value="Urease, subunit C, domain 1"/>
    <property type="match status" value="1"/>
</dbReference>
<evidence type="ECO:0000256" key="4">
    <source>
        <dbReference type="PIRSR" id="PIRSR001238-3"/>
    </source>
</evidence>
<keyword evidence="1" id="KW-0378">Hydrolase</keyword>
<comment type="PTM">
    <text evidence="1">Carboxylation allows a single lysine to coordinate two zinc ions.</text>
</comment>
<keyword evidence="1 4" id="KW-0479">Metal-binding</keyword>
<dbReference type="GO" id="GO:0008237">
    <property type="term" value="F:metallopeptidase activity"/>
    <property type="evidence" value="ECO:0007669"/>
    <property type="project" value="UniProtKB-KW"/>
</dbReference>
<dbReference type="NCBIfam" id="TIGR01975">
    <property type="entry name" value="isoAsp_dipep"/>
    <property type="match status" value="1"/>
</dbReference>
<gene>
    <name evidence="7" type="ORF">C4886_09755</name>
</gene>
<dbReference type="PIRSF" id="PIRSF001238">
    <property type="entry name" value="IadA"/>
    <property type="match status" value="1"/>
</dbReference>
<dbReference type="GO" id="GO:0005737">
    <property type="term" value="C:cytoplasm"/>
    <property type="evidence" value="ECO:0007669"/>
    <property type="project" value="UniProtKB-SubCell"/>
</dbReference>
<sequence>MIKLLKNANVYAPEKLGKKDILIEGEKILLMQDTIEGYEGLPGVETYDLEGKTVVPAYIDMHVHITGGGGEQGPASRVPESQLSEFFKNGITTVVGLLGTDGVTRSVENLVAKARALTEEGMTVYTLTSSYGYPPTTLTGSVERDIILVPPMIGVKVAVSDHRSSNPGGEELIALATAARRAGLLSNTPGLVTMHMGDGEGRLDPIFYVLDHSDVPAKNLLPTHILRNPGLIDAGADLVRRGGYIDCTAGADDVEVESDVLKLYELLHREDVSLDHVTMSSDAFGSQPRFNEEGECIGLTYASPKYLHRTIQILVREGMPLEDALQLLTSTPAVLLGKEGIKGCVAEGADADLLVLDENLNINSLFARGKVAVWEQEVKMKGRFEQ</sequence>
<evidence type="ECO:0000256" key="3">
    <source>
        <dbReference type="PIRSR" id="PIRSR001238-2"/>
    </source>
</evidence>
<feature type="binding site" description="via carbamate group" evidence="4">
    <location>
        <position position="156"/>
    </location>
    <ligand>
        <name>Zn(2+)</name>
        <dbReference type="ChEBI" id="CHEBI:29105"/>
        <label>1</label>
        <note>catalytic</note>
    </ligand>
</feature>
<evidence type="ECO:0000313" key="8">
    <source>
        <dbReference type="Proteomes" id="UP000253208"/>
    </source>
</evidence>
<comment type="cofactor">
    <cofactor evidence="1 4">
        <name>Zn(2+)</name>
        <dbReference type="ChEBI" id="CHEBI:29105"/>
    </cofactor>
    <text evidence="1 4">Binds 2 Zn(2+) ions per subunit.</text>
</comment>
<accession>A0A367FZJ7</accession>
<keyword evidence="1 4" id="KW-0862">Zinc</keyword>
<comment type="subcellular location">
    <subcellularLocation>
        <location evidence="1">Cytoplasm</location>
    </subcellularLocation>
</comment>
<dbReference type="EMBL" id="PSQG01000012">
    <property type="protein sequence ID" value="RCH43688.1"/>
    <property type="molecule type" value="Genomic_DNA"/>
</dbReference>
<feature type="binding site" evidence="4">
    <location>
        <position position="195"/>
    </location>
    <ligand>
        <name>Zn(2+)</name>
        <dbReference type="ChEBI" id="CHEBI:29105"/>
        <label>2</label>
        <note>catalytic</note>
    </ligand>
</feature>
<dbReference type="Proteomes" id="UP000253208">
    <property type="component" value="Unassembled WGS sequence"/>
</dbReference>
<dbReference type="GO" id="GO:0006508">
    <property type="term" value="P:proteolysis"/>
    <property type="evidence" value="ECO:0007669"/>
    <property type="project" value="UniProtKB-KW"/>
</dbReference>
<evidence type="ECO:0000313" key="7">
    <source>
        <dbReference type="EMBL" id="RCH43688.1"/>
    </source>
</evidence>
<feature type="active site" description="Proton acceptor" evidence="2">
    <location>
        <position position="282"/>
    </location>
</feature>
<dbReference type="InterPro" id="IPR032466">
    <property type="entry name" value="Metal_Hydrolase"/>
</dbReference>
<dbReference type="GO" id="GO:0008798">
    <property type="term" value="F:beta-aspartyl-peptidase activity"/>
    <property type="evidence" value="ECO:0007669"/>
    <property type="project" value="InterPro"/>
</dbReference>
<comment type="PTM">
    <text evidence="5">Carbamylation allows a single lysine to coordinate two zinc ions.</text>
</comment>
<feature type="binding site" evidence="3">
    <location>
        <position position="286"/>
    </location>
    <ligand>
        <name>substrate</name>
    </ligand>
</feature>
<feature type="binding site" evidence="4">
    <location>
        <position position="224"/>
    </location>
    <ligand>
        <name>Zn(2+)</name>
        <dbReference type="ChEBI" id="CHEBI:29105"/>
        <label>2</label>
        <note>catalytic</note>
    </ligand>
</feature>
<feature type="domain" description="Amidohydrolase-related" evidence="6">
    <location>
        <begin position="256"/>
        <end position="371"/>
    </location>
</feature>
<proteinExistence type="inferred from homology"/>
<evidence type="ECO:0000256" key="1">
    <source>
        <dbReference type="PIRNR" id="PIRNR001238"/>
    </source>
</evidence>
<dbReference type="PANTHER" id="PTHR11647">
    <property type="entry name" value="HYDRANTOINASE/DIHYDROPYRIMIDINASE FAMILY MEMBER"/>
    <property type="match status" value="1"/>
</dbReference>
<dbReference type="InterPro" id="IPR006680">
    <property type="entry name" value="Amidohydro-rel"/>
</dbReference>
<dbReference type="GO" id="GO:0046872">
    <property type="term" value="F:metal ion binding"/>
    <property type="evidence" value="ECO:0007669"/>
    <property type="project" value="UniProtKB-KW"/>
</dbReference>
<comment type="function">
    <text evidence="1">Catalyzes the hydrolytic cleavage of a subset of L-isoaspartyl (L-beta-aspartyl) dipeptides. Used to degrade proteins damaged by L-isoaspartyl residues formation.</text>
</comment>
<keyword evidence="1" id="KW-0645">Protease</keyword>
<dbReference type="SUPFAM" id="SSF51556">
    <property type="entry name" value="Metallo-dependent hydrolases"/>
    <property type="match status" value="1"/>
</dbReference>